<evidence type="ECO:0000313" key="2">
    <source>
        <dbReference type="EMBL" id="KAK0475943.1"/>
    </source>
</evidence>
<evidence type="ECO:0000256" key="1">
    <source>
        <dbReference type="SAM" id="MobiDB-lite"/>
    </source>
</evidence>
<name>A0AA39P2T2_9AGAR</name>
<protein>
    <submittedName>
        <fullName evidence="2">Uncharacterized protein</fullName>
    </submittedName>
</protein>
<dbReference type="EMBL" id="JAUEPU010000144">
    <property type="protein sequence ID" value="KAK0475943.1"/>
    <property type="molecule type" value="Genomic_DNA"/>
</dbReference>
<keyword evidence="3" id="KW-1185">Reference proteome</keyword>
<reference evidence="2" key="1">
    <citation type="submission" date="2023-06" db="EMBL/GenBank/DDBJ databases">
        <authorList>
            <consortium name="Lawrence Berkeley National Laboratory"/>
            <person name="Ahrendt S."/>
            <person name="Sahu N."/>
            <person name="Indic B."/>
            <person name="Wong-Bajracharya J."/>
            <person name="Merenyi Z."/>
            <person name="Ke H.-M."/>
            <person name="Monk M."/>
            <person name="Kocsube S."/>
            <person name="Drula E."/>
            <person name="Lipzen A."/>
            <person name="Balint B."/>
            <person name="Henrissat B."/>
            <person name="Andreopoulos B."/>
            <person name="Martin F.M."/>
            <person name="Harder C.B."/>
            <person name="Rigling D."/>
            <person name="Ford K.L."/>
            <person name="Foster G.D."/>
            <person name="Pangilinan J."/>
            <person name="Papanicolaou A."/>
            <person name="Barry K."/>
            <person name="LaButti K."/>
            <person name="Viragh M."/>
            <person name="Koriabine M."/>
            <person name="Yan M."/>
            <person name="Riley R."/>
            <person name="Champramary S."/>
            <person name="Plett K.L."/>
            <person name="Tsai I.J."/>
            <person name="Slot J."/>
            <person name="Sipos G."/>
            <person name="Plett J."/>
            <person name="Nagy L.G."/>
            <person name="Grigoriev I.V."/>
        </authorList>
    </citation>
    <scope>NUCLEOTIDE SEQUENCE</scope>
    <source>
        <strain evidence="2">HWK02</strain>
    </source>
</reference>
<evidence type="ECO:0000313" key="3">
    <source>
        <dbReference type="Proteomes" id="UP001175228"/>
    </source>
</evidence>
<feature type="compositionally biased region" description="Basic and acidic residues" evidence="1">
    <location>
        <begin position="52"/>
        <end position="63"/>
    </location>
</feature>
<dbReference type="Proteomes" id="UP001175228">
    <property type="component" value="Unassembled WGS sequence"/>
</dbReference>
<accession>A0AA39P2T2</accession>
<gene>
    <name evidence="2" type="ORF">EDD18DRAFT_1115843</name>
</gene>
<sequence length="120" mass="13738">MPYSIPTALDFLKAIIIETELKQGLGQMVPEVVSRLLRDLIALKGMPTEVRAENGKPIRHGHDGGIPLEDDERVEDDIRERICAIERGECWETVKEVDRAWKRLGDEEAEVHVLRTCEEY</sequence>
<dbReference type="AlphaFoldDB" id="A0AA39P2T2"/>
<comment type="caution">
    <text evidence="2">The sequence shown here is derived from an EMBL/GenBank/DDBJ whole genome shotgun (WGS) entry which is preliminary data.</text>
</comment>
<organism evidence="2 3">
    <name type="scientific">Armillaria luteobubalina</name>
    <dbReference type="NCBI Taxonomy" id="153913"/>
    <lineage>
        <taxon>Eukaryota</taxon>
        <taxon>Fungi</taxon>
        <taxon>Dikarya</taxon>
        <taxon>Basidiomycota</taxon>
        <taxon>Agaricomycotina</taxon>
        <taxon>Agaricomycetes</taxon>
        <taxon>Agaricomycetidae</taxon>
        <taxon>Agaricales</taxon>
        <taxon>Marasmiineae</taxon>
        <taxon>Physalacriaceae</taxon>
        <taxon>Armillaria</taxon>
    </lineage>
</organism>
<proteinExistence type="predicted"/>
<feature type="region of interest" description="Disordered" evidence="1">
    <location>
        <begin position="52"/>
        <end position="71"/>
    </location>
</feature>